<dbReference type="AlphaFoldDB" id="A7F1F6"/>
<dbReference type="InParanoid" id="A7F1F6"/>
<sequence length="82" mass="9417">MHKRICIGSNCKYFVIPSSLKSNYEDWIKFGLGYSSLELYQTRTSRNLQFHSIAVRDIFMYSSTIAYCDLISEAEVASTSET</sequence>
<name>A7F1F6_SCLS1</name>
<dbReference type="GeneID" id="5483594"/>
<accession>A7F1F6</accession>
<keyword evidence="2" id="KW-1185">Reference proteome</keyword>
<organism evidence="1 2">
    <name type="scientific">Sclerotinia sclerotiorum (strain ATCC 18683 / 1980 / Ss-1)</name>
    <name type="common">White mold</name>
    <name type="synonym">Whetzelinia sclerotiorum</name>
    <dbReference type="NCBI Taxonomy" id="665079"/>
    <lineage>
        <taxon>Eukaryota</taxon>
        <taxon>Fungi</taxon>
        <taxon>Dikarya</taxon>
        <taxon>Ascomycota</taxon>
        <taxon>Pezizomycotina</taxon>
        <taxon>Leotiomycetes</taxon>
        <taxon>Helotiales</taxon>
        <taxon>Sclerotiniaceae</taxon>
        <taxon>Sclerotinia</taxon>
    </lineage>
</organism>
<evidence type="ECO:0000313" key="1">
    <source>
        <dbReference type="EMBL" id="EDN95548.1"/>
    </source>
</evidence>
<dbReference type="EMBL" id="CH476638">
    <property type="protein sequence ID" value="EDN95548.1"/>
    <property type="molecule type" value="Genomic_DNA"/>
</dbReference>
<gene>
    <name evidence="1" type="ORF">SS1G_11426</name>
</gene>
<dbReference type="Proteomes" id="UP000001312">
    <property type="component" value="Unassembled WGS sequence"/>
</dbReference>
<dbReference type="KEGG" id="ssl:SS1G_11426"/>
<reference evidence="2" key="1">
    <citation type="journal article" date="2011" name="PLoS Genet.">
        <title>Genomic analysis of the necrotrophic fungal pathogens Sclerotinia sclerotiorum and Botrytis cinerea.</title>
        <authorList>
            <person name="Amselem J."/>
            <person name="Cuomo C.A."/>
            <person name="van Kan J.A."/>
            <person name="Viaud M."/>
            <person name="Benito E.P."/>
            <person name="Couloux A."/>
            <person name="Coutinho P.M."/>
            <person name="de Vries R.P."/>
            <person name="Dyer P.S."/>
            <person name="Fillinger S."/>
            <person name="Fournier E."/>
            <person name="Gout L."/>
            <person name="Hahn M."/>
            <person name="Kohn L."/>
            <person name="Lapalu N."/>
            <person name="Plummer K.M."/>
            <person name="Pradier J.M."/>
            <person name="Quevillon E."/>
            <person name="Sharon A."/>
            <person name="Simon A."/>
            <person name="ten Have A."/>
            <person name="Tudzynski B."/>
            <person name="Tudzynski P."/>
            <person name="Wincker P."/>
            <person name="Andrew M."/>
            <person name="Anthouard V."/>
            <person name="Beever R.E."/>
            <person name="Beffa R."/>
            <person name="Benoit I."/>
            <person name="Bouzid O."/>
            <person name="Brault B."/>
            <person name="Chen Z."/>
            <person name="Choquer M."/>
            <person name="Collemare J."/>
            <person name="Cotton P."/>
            <person name="Danchin E.G."/>
            <person name="Da Silva C."/>
            <person name="Gautier A."/>
            <person name="Giraud C."/>
            <person name="Giraud T."/>
            <person name="Gonzalez C."/>
            <person name="Grossetete S."/>
            <person name="Guldener U."/>
            <person name="Henrissat B."/>
            <person name="Howlett B.J."/>
            <person name="Kodira C."/>
            <person name="Kretschmer M."/>
            <person name="Lappartient A."/>
            <person name="Leroch M."/>
            <person name="Levis C."/>
            <person name="Mauceli E."/>
            <person name="Neuveglise C."/>
            <person name="Oeser B."/>
            <person name="Pearson M."/>
            <person name="Poulain J."/>
            <person name="Poussereau N."/>
            <person name="Quesneville H."/>
            <person name="Rascle C."/>
            <person name="Schumacher J."/>
            <person name="Segurens B."/>
            <person name="Sexton A."/>
            <person name="Silva E."/>
            <person name="Sirven C."/>
            <person name="Soanes D.M."/>
            <person name="Talbot N.J."/>
            <person name="Templeton M."/>
            <person name="Yandava C."/>
            <person name="Yarden O."/>
            <person name="Zeng Q."/>
            <person name="Rollins J.A."/>
            <person name="Lebrun M.H."/>
            <person name="Dickman M."/>
        </authorList>
    </citation>
    <scope>NUCLEOTIDE SEQUENCE [LARGE SCALE GENOMIC DNA]</scope>
    <source>
        <strain evidence="2">ATCC 18683 / 1980 / Ss-1</strain>
    </source>
</reference>
<evidence type="ECO:0000313" key="2">
    <source>
        <dbReference type="Proteomes" id="UP000001312"/>
    </source>
</evidence>
<proteinExistence type="predicted"/>
<protein>
    <submittedName>
        <fullName evidence="1">Uncharacterized protein</fullName>
    </submittedName>
</protein>
<dbReference type="RefSeq" id="XP_001587434.1">
    <property type="nucleotide sequence ID" value="XM_001587384.1"/>
</dbReference>